<dbReference type="EMBL" id="UOFL01000163">
    <property type="protein sequence ID" value="VAW78825.1"/>
    <property type="molecule type" value="Genomic_DNA"/>
</dbReference>
<feature type="transmembrane region" description="Helical" evidence="1">
    <location>
        <begin position="229"/>
        <end position="247"/>
    </location>
</feature>
<keyword evidence="1" id="KW-0812">Transmembrane</keyword>
<feature type="transmembrane region" description="Helical" evidence="1">
    <location>
        <begin position="12"/>
        <end position="35"/>
    </location>
</feature>
<feature type="transmembrane region" description="Helical" evidence="1">
    <location>
        <begin position="47"/>
        <end position="66"/>
    </location>
</feature>
<dbReference type="InterPro" id="IPR047769">
    <property type="entry name" value="MFS_ArsJ"/>
</dbReference>
<name>A0A3B0YD79_9ZZZZ</name>
<feature type="transmembrane region" description="Helical" evidence="1">
    <location>
        <begin position="170"/>
        <end position="190"/>
    </location>
</feature>
<feature type="transmembrane region" description="Helical" evidence="1">
    <location>
        <begin position="288"/>
        <end position="304"/>
    </location>
</feature>
<evidence type="ECO:0000256" key="1">
    <source>
        <dbReference type="SAM" id="Phobius"/>
    </source>
</evidence>
<dbReference type="SUPFAM" id="SSF103473">
    <property type="entry name" value="MFS general substrate transporter"/>
    <property type="match status" value="1"/>
</dbReference>
<proteinExistence type="predicted"/>
<dbReference type="Pfam" id="PF07690">
    <property type="entry name" value="MFS_1"/>
    <property type="match status" value="1"/>
</dbReference>
<feature type="transmembrane region" description="Helical" evidence="1">
    <location>
        <begin position="78"/>
        <end position="102"/>
    </location>
</feature>
<dbReference type="AlphaFoldDB" id="A0A3B0YD79"/>
<evidence type="ECO:0000313" key="2">
    <source>
        <dbReference type="EMBL" id="VAW78825.1"/>
    </source>
</evidence>
<organism evidence="2">
    <name type="scientific">hydrothermal vent metagenome</name>
    <dbReference type="NCBI Taxonomy" id="652676"/>
    <lineage>
        <taxon>unclassified sequences</taxon>
        <taxon>metagenomes</taxon>
        <taxon>ecological metagenomes</taxon>
    </lineage>
</organism>
<feature type="transmembrane region" description="Helical" evidence="1">
    <location>
        <begin position="254"/>
        <end position="276"/>
    </location>
</feature>
<gene>
    <name evidence="2" type="ORF">MNBD_GAMMA12-3937</name>
</gene>
<dbReference type="PANTHER" id="PTHR23547">
    <property type="entry name" value="MAJOR FACILITATOR SUPERFAMILY DOMAIN, GENERAL SUBSTRATE TRANSPORTER"/>
    <property type="match status" value="1"/>
</dbReference>
<reference evidence="2" key="1">
    <citation type="submission" date="2018-06" db="EMBL/GenBank/DDBJ databases">
        <authorList>
            <person name="Zhirakovskaya E."/>
        </authorList>
    </citation>
    <scope>NUCLEOTIDE SEQUENCE</scope>
</reference>
<feature type="transmembrane region" description="Helical" evidence="1">
    <location>
        <begin position="351"/>
        <end position="371"/>
    </location>
</feature>
<dbReference type="PANTHER" id="PTHR23547:SF1">
    <property type="entry name" value="MAJOR FACILITATOR SUPERFAMILY MFS_1"/>
    <property type="match status" value="1"/>
</dbReference>
<protein>
    <submittedName>
        <fullName evidence="2">MFS-type efflux pump ArsJ specific for 1-arseno-3-phosphoglycerate</fullName>
    </submittedName>
</protein>
<feature type="transmembrane region" description="Helical" evidence="1">
    <location>
        <begin position="378"/>
        <end position="397"/>
    </location>
</feature>
<dbReference type="Gene3D" id="1.20.1250.20">
    <property type="entry name" value="MFS general substrate transporter like domains"/>
    <property type="match status" value="2"/>
</dbReference>
<keyword evidence="1" id="KW-1133">Transmembrane helix</keyword>
<sequence length="406" mass="44737">MQTNVQQYLLISAAYWVFTLTDGALRMLVVLYFHLLGYSPFEVAMLFLFYEIFGIITNLVGGWLGARIGLSVTMHIGLALQIVALLMLTAPNAWLGVGYVMLAQALSGIAKDLNKMAAKAGVKTLLIQEEKSHQSRLFKWISLLTGSKNALKGLGFFMGAVLLEVTGFRGALFILASALIVTLMVTALLLPRRLGKLPSPPKISQMLSPAKPIQWLSVARFFLFAARDIWFVVALPVFLVTSLGWSFSQAGAFLAIWIILYGIIQACVPLLLKMLLAGHHPNGTTARWSVFALILIPVFIAYFLQQGLEPKRVLIIGLGIFGFVFAINSAIHSYLIVAWSNNTKVSMNVGFYYMANAAGRLTGTLLSGLIYQHQGLQACLWWSAIFLLCAYIASLYFPKDTENMPN</sequence>
<feature type="transmembrane region" description="Helical" evidence="1">
    <location>
        <begin position="313"/>
        <end position="339"/>
    </location>
</feature>
<accession>A0A3B0YD79</accession>
<dbReference type="GO" id="GO:0022857">
    <property type="term" value="F:transmembrane transporter activity"/>
    <property type="evidence" value="ECO:0007669"/>
    <property type="project" value="InterPro"/>
</dbReference>
<dbReference type="InterPro" id="IPR036259">
    <property type="entry name" value="MFS_trans_sf"/>
</dbReference>
<keyword evidence="1" id="KW-0472">Membrane</keyword>
<dbReference type="NCBIfam" id="NF033734">
    <property type="entry name" value="MFS_ArsJ"/>
    <property type="match status" value="1"/>
</dbReference>
<dbReference type="InterPro" id="IPR011701">
    <property type="entry name" value="MFS"/>
</dbReference>